<accession>A0A4Y7T8F4</accession>
<sequence>MERYSALLSSNSAPEPAEIVAIQEDVNIREKTVDKFYNELQRIKTEYAKALEEYHALRGLASPLRRFPAEILSEIFMAVYNSADCHSSYVPLGTTRCVVDLCRVSKRWRDVAIGTPRLWRSIILLPLRDGSYLDIAKISTWLGRSTNIARHLEFRELNRCIHQQGERGSCSLPDQYWWSLEKLLSEGPPLASLHLNGVYPRCLQELAKHMKGGRTHGTRPWDSLQCITLSLACRGETPLALDLSNLPLVHSFHLRQYQGYPLSLGPVQPFPANDAFLLNLTSLTIRGMAIPSVFAFLRPCTALRELTVDPHRARNELPRDQQPCLLPNVRTLRLERWTYEQVEGLPSLLRTTDLVDLHIRFSLNRNPSEEGSMEDRFDMVAALTSFIGGSEATVQHLHIEGLSISSRGMQRMLMNTPSVINLTVYGVEGLDATHFLPSTNPASEDRPLLLPRLTSLRVGHATLYDVLAAELCDTFARRVTRYSTFKALDLELDIEDFGRYDTVRPSDLRHAVSRLRGLGVAVSVGSNPYK</sequence>
<evidence type="ECO:0000313" key="1">
    <source>
        <dbReference type="EMBL" id="TEB29882.1"/>
    </source>
</evidence>
<protein>
    <submittedName>
        <fullName evidence="1">Uncharacterized protein</fullName>
    </submittedName>
</protein>
<dbReference type="InterPro" id="IPR032675">
    <property type="entry name" value="LRR_dom_sf"/>
</dbReference>
<dbReference type="Gene3D" id="3.80.10.10">
    <property type="entry name" value="Ribonuclease Inhibitor"/>
    <property type="match status" value="1"/>
</dbReference>
<dbReference type="OrthoDB" id="445556at2759"/>
<dbReference type="Proteomes" id="UP000298030">
    <property type="component" value="Unassembled WGS sequence"/>
</dbReference>
<gene>
    <name evidence="1" type="ORF">FA13DRAFT_1792803</name>
</gene>
<dbReference type="EMBL" id="QPFP01000025">
    <property type="protein sequence ID" value="TEB29882.1"/>
    <property type="molecule type" value="Genomic_DNA"/>
</dbReference>
<dbReference type="Gene3D" id="1.20.1280.50">
    <property type="match status" value="1"/>
</dbReference>
<dbReference type="AlphaFoldDB" id="A0A4Y7T8F4"/>
<proteinExistence type="predicted"/>
<keyword evidence="2" id="KW-1185">Reference proteome</keyword>
<name>A0A4Y7T8F4_COPMI</name>
<dbReference type="SUPFAM" id="SSF52047">
    <property type="entry name" value="RNI-like"/>
    <property type="match status" value="1"/>
</dbReference>
<organism evidence="1 2">
    <name type="scientific">Coprinellus micaceus</name>
    <name type="common">Glistening ink-cap mushroom</name>
    <name type="synonym">Coprinus micaceus</name>
    <dbReference type="NCBI Taxonomy" id="71717"/>
    <lineage>
        <taxon>Eukaryota</taxon>
        <taxon>Fungi</taxon>
        <taxon>Dikarya</taxon>
        <taxon>Basidiomycota</taxon>
        <taxon>Agaricomycotina</taxon>
        <taxon>Agaricomycetes</taxon>
        <taxon>Agaricomycetidae</taxon>
        <taxon>Agaricales</taxon>
        <taxon>Agaricineae</taxon>
        <taxon>Psathyrellaceae</taxon>
        <taxon>Coprinellus</taxon>
    </lineage>
</organism>
<evidence type="ECO:0000313" key="2">
    <source>
        <dbReference type="Proteomes" id="UP000298030"/>
    </source>
</evidence>
<reference evidence="1 2" key="1">
    <citation type="journal article" date="2019" name="Nat. Ecol. Evol.">
        <title>Megaphylogeny resolves global patterns of mushroom evolution.</title>
        <authorList>
            <person name="Varga T."/>
            <person name="Krizsan K."/>
            <person name="Foldi C."/>
            <person name="Dima B."/>
            <person name="Sanchez-Garcia M."/>
            <person name="Sanchez-Ramirez S."/>
            <person name="Szollosi G.J."/>
            <person name="Szarkandi J.G."/>
            <person name="Papp V."/>
            <person name="Albert L."/>
            <person name="Andreopoulos W."/>
            <person name="Angelini C."/>
            <person name="Antonin V."/>
            <person name="Barry K.W."/>
            <person name="Bougher N.L."/>
            <person name="Buchanan P."/>
            <person name="Buyck B."/>
            <person name="Bense V."/>
            <person name="Catcheside P."/>
            <person name="Chovatia M."/>
            <person name="Cooper J."/>
            <person name="Damon W."/>
            <person name="Desjardin D."/>
            <person name="Finy P."/>
            <person name="Geml J."/>
            <person name="Haridas S."/>
            <person name="Hughes K."/>
            <person name="Justo A."/>
            <person name="Karasinski D."/>
            <person name="Kautmanova I."/>
            <person name="Kiss B."/>
            <person name="Kocsube S."/>
            <person name="Kotiranta H."/>
            <person name="LaButti K.M."/>
            <person name="Lechner B.E."/>
            <person name="Liimatainen K."/>
            <person name="Lipzen A."/>
            <person name="Lukacs Z."/>
            <person name="Mihaltcheva S."/>
            <person name="Morgado L.N."/>
            <person name="Niskanen T."/>
            <person name="Noordeloos M.E."/>
            <person name="Ohm R.A."/>
            <person name="Ortiz-Santana B."/>
            <person name="Ovrebo C."/>
            <person name="Racz N."/>
            <person name="Riley R."/>
            <person name="Savchenko A."/>
            <person name="Shiryaev A."/>
            <person name="Soop K."/>
            <person name="Spirin V."/>
            <person name="Szebenyi C."/>
            <person name="Tomsovsky M."/>
            <person name="Tulloss R.E."/>
            <person name="Uehling J."/>
            <person name="Grigoriev I.V."/>
            <person name="Vagvolgyi C."/>
            <person name="Papp T."/>
            <person name="Martin F.M."/>
            <person name="Miettinen O."/>
            <person name="Hibbett D.S."/>
            <person name="Nagy L.G."/>
        </authorList>
    </citation>
    <scope>NUCLEOTIDE SEQUENCE [LARGE SCALE GENOMIC DNA]</scope>
    <source>
        <strain evidence="1 2">FP101781</strain>
    </source>
</reference>
<comment type="caution">
    <text evidence="1">The sequence shown here is derived from an EMBL/GenBank/DDBJ whole genome shotgun (WGS) entry which is preliminary data.</text>
</comment>